<sequence>MSNLLDLDNLQVPLDLPFPAGTKQVAGVVNGIQTDVTCVQFSDKILVTISQNGRLGHWLHVPLENKNPGAQGFHTLSESVDDDLLPMSRLMATSLLGGRAPGHETVGQLYARQIASAIATKTPDEKRLLVVGLGLESAEADREVFFAIIDLKKAHNKSESPTQIYRDFFLLCSCSDPLDRQIGNSERKDELSQAFRLVFGQASEYQPSEKFNPATKQSADQISLIKSGDFPLISGDELCKRPATLNCQQGFGCSDQKHDFLERSSPHNFFVTTGVFQPLLEDSVTAARQRRWLTSEEISGLRPVISEKEQSITQGMIQSDRCFMVKHVRGPEDRQIPDLVIIWTPYLDITVVVTEQEFINSVSDLDRQTKKVTSQVPVAHDKTAPHHLATLIDSYILEGFRFSWLDKIGGPRTLIIYLSEELHQQSE</sequence>
<gene>
    <name evidence="1" type="ORF">CNMCM8927_006500</name>
</gene>
<evidence type="ECO:0000313" key="1">
    <source>
        <dbReference type="EMBL" id="KAF4205111.1"/>
    </source>
</evidence>
<organism evidence="1 2">
    <name type="scientific">Aspergillus lentulus</name>
    <dbReference type="NCBI Taxonomy" id="293939"/>
    <lineage>
        <taxon>Eukaryota</taxon>
        <taxon>Fungi</taxon>
        <taxon>Dikarya</taxon>
        <taxon>Ascomycota</taxon>
        <taxon>Pezizomycotina</taxon>
        <taxon>Eurotiomycetes</taxon>
        <taxon>Eurotiomycetidae</taxon>
        <taxon>Eurotiales</taxon>
        <taxon>Aspergillaceae</taxon>
        <taxon>Aspergillus</taxon>
        <taxon>Aspergillus subgen. Fumigati</taxon>
    </lineage>
</organism>
<evidence type="ECO:0000313" key="2">
    <source>
        <dbReference type="Proteomes" id="UP000649114"/>
    </source>
</evidence>
<dbReference type="InterPro" id="IPR018788">
    <property type="entry name" value="Proteasome_assmbl_chp_3"/>
</dbReference>
<comment type="caution">
    <text evidence="1">The sequence shown here is derived from an EMBL/GenBank/DDBJ whole genome shotgun (WGS) entry which is preliminary data.</text>
</comment>
<protein>
    <recommendedName>
        <fullName evidence="3">Proteasome assembly chaperone 3</fullName>
    </recommendedName>
</protein>
<dbReference type="InterPro" id="IPR053720">
    <property type="entry name" value="Psm_Assembly_Chaperone"/>
</dbReference>
<dbReference type="AlphaFoldDB" id="A0AAN5YNU9"/>
<accession>A0AAN5YNU9</accession>
<dbReference type="Proteomes" id="UP000649114">
    <property type="component" value="Unassembled WGS sequence"/>
</dbReference>
<dbReference type="PANTHER" id="PTHR31051:SF1">
    <property type="entry name" value="PROTEASOME ASSEMBLY CHAPERONE 3"/>
    <property type="match status" value="1"/>
</dbReference>
<name>A0AAN5YNU9_ASPLE</name>
<reference evidence="1" key="1">
    <citation type="journal article" date="2020" name="bioRxiv">
        <title>Genomic and phenotypic heterogeneity of clinical isolates of the human pathogens Aspergillus fumigatus, Aspergillus lentulus and Aspergillus fumigatiaffinis.</title>
        <authorList>
            <person name="dos Santos R.A.C."/>
            <person name="Steenwyk J.L."/>
            <person name="Rivero-Menendez O."/>
            <person name="Mead M.E."/>
            <person name="Silva L.P."/>
            <person name="Bastos R.W."/>
            <person name="Alastruey-Izquierdo A."/>
            <person name="Goldman G.H."/>
            <person name="Rokas A."/>
        </authorList>
    </citation>
    <scope>NUCLEOTIDE SEQUENCE</scope>
    <source>
        <strain evidence="1">CNM-CM8927</strain>
    </source>
</reference>
<dbReference type="Pfam" id="PF10178">
    <property type="entry name" value="PAC3"/>
    <property type="match status" value="1"/>
</dbReference>
<evidence type="ECO:0008006" key="3">
    <source>
        <dbReference type="Google" id="ProtNLM"/>
    </source>
</evidence>
<dbReference type="EMBL" id="JAAAPU010000047">
    <property type="protein sequence ID" value="KAF4205111.1"/>
    <property type="molecule type" value="Genomic_DNA"/>
</dbReference>
<dbReference type="GO" id="GO:0043248">
    <property type="term" value="P:proteasome assembly"/>
    <property type="evidence" value="ECO:0007669"/>
    <property type="project" value="InterPro"/>
</dbReference>
<dbReference type="Gene3D" id="3.30.230.90">
    <property type="match status" value="1"/>
</dbReference>
<dbReference type="PANTHER" id="PTHR31051">
    <property type="entry name" value="PROTEASOME ASSEMBLY CHAPERONE 3"/>
    <property type="match status" value="1"/>
</dbReference>
<reference evidence="1" key="2">
    <citation type="submission" date="2020-04" db="EMBL/GenBank/DDBJ databases">
        <authorList>
            <person name="Santos R.A.C."/>
            <person name="Steenwyk J.L."/>
            <person name="Rivero-Menendez O."/>
            <person name="Mead M.E."/>
            <person name="Silva L.P."/>
            <person name="Bastos R.W."/>
            <person name="Alastruey-Izquierdo A."/>
            <person name="Goldman G.H."/>
            <person name="Rokas A."/>
        </authorList>
    </citation>
    <scope>NUCLEOTIDE SEQUENCE</scope>
    <source>
        <strain evidence="1">CNM-CM8927</strain>
    </source>
</reference>
<proteinExistence type="predicted"/>